<protein>
    <submittedName>
        <fullName evidence="2">Uncharacterized protein</fullName>
    </submittedName>
</protein>
<organism evidence="2 3">
    <name type="scientific">Hoeflea olei</name>
    <dbReference type="NCBI Taxonomy" id="1480615"/>
    <lineage>
        <taxon>Bacteria</taxon>
        <taxon>Pseudomonadati</taxon>
        <taxon>Pseudomonadota</taxon>
        <taxon>Alphaproteobacteria</taxon>
        <taxon>Hyphomicrobiales</taxon>
        <taxon>Rhizobiaceae</taxon>
        <taxon>Hoeflea</taxon>
    </lineage>
</organism>
<keyword evidence="3" id="KW-1185">Reference proteome</keyword>
<feature type="transmembrane region" description="Helical" evidence="1">
    <location>
        <begin position="12"/>
        <end position="41"/>
    </location>
</feature>
<evidence type="ECO:0000256" key="1">
    <source>
        <dbReference type="SAM" id="Phobius"/>
    </source>
</evidence>
<keyword evidence="1" id="KW-1133">Transmembrane helix</keyword>
<keyword evidence="1" id="KW-0812">Transmembrane</keyword>
<feature type="transmembrane region" description="Helical" evidence="1">
    <location>
        <begin position="47"/>
        <end position="77"/>
    </location>
</feature>
<comment type="caution">
    <text evidence="2">The sequence shown here is derived from an EMBL/GenBank/DDBJ whole genome shotgun (WGS) entry which is preliminary data.</text>
</comment>
<proteinExistence type="predicted"/>
<reference evidence="2 3" key="1">
    <citation type="submission" date="2015-12" db="EMBL/GenBank/DDBJ databases">
        <authorList>
            <person name="Shamseldin A."/>
            <person name="Moawad H."/>
            <person name="Abd El-Rahim W.M."/>
            <person name="Sadowsky M.J."/>
        </authorList>
    </citation>
    <scope>NUCLEOTIDE SEQUENCE [LARGE SCALE GENOMIC DNA]</scope>
    <source>
        <strain evidence="2 3">JC234</strain>
    </source>
</reference>
<accession>A0A1C1YQG8</accession>
<gene>
    <name evidence="2" type="ORF">AWJ14_14875</name>
</gene>
<dbReference type="AlphaFoldDB" id="A0A1C1YQG8"/>
<dbReference type="STRING" id="1480615.AWJ14_14875"/>
<evidence type="ECO:0000313" key="2">
    <source>
        <dbReference type="EMBL" id="OCW55765.1"/>
    </source>
</evidence>
<evidence type="ECO:0000313" key="3">
    <source>
        <dbReference type="Proteomes" id="UP000094795"/>
    </source>
</evidence>
<feature type="transmembrane region" description="Helical" evidence="1">
    <location>
        <begin position="119"/>
        <end position="138"/>
    </location>
</feature>
<keyword evidence="1" id="KW-0472">Membrane</keyword>
<sequence length="139" mass="13968">MEEGMSEFLGNCLRGAIASAFGMALMSFIFTIVTIAILGAVTGPGDVIAVAAALPLALVAAGIFGAVVFISLVLACVRADGRRADVQAGAPGGGGQALEEDKDEEPKRCLICEKIRKQLTLAGPVVGIAIGLGIGLLAS</sequence>
<dbReference type="EMBL" id="LQZT01000049">
    <property type="protein sequence ID" value="OCW55765.1"/>
    <property type="molecule type" value="Genomic_DNA"/>
</dbReference>
<name>A0A1C1YQG8_9HYPH</name>
<dbReference type="Proteomes" id="UP000094795">
    <property type="component" value="Unassembled WGS sequence"/>
</dbReference>